<keyword evidence="1" id="KW-0547">Nucleotide-binding</keyword>
<feature type="region of interest" description="Disordered" evidence="5">
    <location>
        <begin position="197"/>
        <end position="245"/>
    </location>
</feature>
<dbReference type="GO" id="GO:0004386">
    <property type="term" value="F:helicase activity"/>
    <property type="evidence" value="ECO:0007669"/>
    <property type="project" value="UniProtKB-KW"/>
</dbReference>
<dbReference type="GO" id="GO:0005524">
    <property type="term" value="F:ATP binding"/>
    <property type="evidence" value="ECO:0007669"/>
    <property type="project" value="UniProtKB-KW"/>
</dbReference>
<proteinExistence type="predicted"/>
<keyword evidence="3 7" id="KW-0347">Helicase</keyword>
<dbReference type="EMBL" id="CASHTH010004075">
    <property type="protein sequence ID" value="CAI8053186.1"/>
    <property type="molecule type" value="Genomic_DNA"/>
</dbReference>
<evidence type="ECO:0000256" key="1">
    <source>
        <dbReference type="ARBA" id="ARBA00022741"/>
    </source>
</evidence>
<dbReference type="GO" id="GO:0016787">
    <property type="term" value="F:hydrolase activity"/>
    <property type="evidence" value="ECO:0007669"/>
    <property type="project" value="UniProtKB-KW"/>
</dbReference>
<dbReference type="AlphaFoldDB" id="A0AA35XI40"/>
<feature type="domain" description="Helicase ATP-binding" evidence="6">
    <location>
        <begin position="260"/>
        <end position="376"/>
    </location>
</feature>
<accession>A0AA35XI40</accession>
<evidence type="ECO:0000313" key="8">
    <source>
        <dbReference type="Proteomes" id="UP001174909"/>
    </source>
</evidence>
<evidence type="ECO:0000259" key="6">
    <source>
        <dbReference type="PROSITE" id="PS51192"/>
    </source>
</evidence>
<dbReference type="Pfam" id="PF00270">
    <property type="entry name" value="DEAD"/>
    <property type="match status" value="1"/>
</dbReference>
<dbReference type="Proteomes" id="UP001174909">
    <property type="component" value="Unassembled WGS sequence"/>
</dbReference>
<dbReference type="Gene3D" id="3.40.50.300">
    <property type="entry name" value="P-loop containing nucleotide triphosphate hydrolases"/>
    <property type="match status" value="1"/>
</dbReference>
<keyword evidence="2" id="KW-0378">Hydrolase</keyword>
<keyword evidence="4" id="KW-0067">ATP-binding</keyword>
<comment type="caution">
    <text evidence="7">The sequence shown here is derived from an EMBL/GenBank/DDBJ whole genome shotgun (WGS) entry which is preliminary data.</text>
</comment>
<evidence type="ECO:0000256" key="5">
    <source>
        <dbReference type="SAM" id="MobiDB-lite"/>
    </source>
</evidence>
<feature type="region of interest" description="Disordered" evidence="5">
    <location>
        <begin position="123"/>
        <end position="163"/>
    </location>
</feature>
<keyword evidence="8" id="KW-1185">Reference proteome</keyword>
<dbReference type="GO" id="GO:0003723">
    <property type="term" value="F:RNA binding"/>
    <property type="evidence" value="ECO:0007669"/>
    <property type="project" value="TreeGrafter"/>
</dbReference>
<dbReference type="SUPFAM" id="SSF52540">
    <property type="entry name" value="P-loop containing nucleoside triphosphate hydrolases"/>
    <property type="match status" value="1"/>
</dbReference>
<evidence type="ECO:0000256" key="3">
    <source>
        <dbReference type="ARBA" id="ARBA00022806"/>
    </source>
</evidence>
<dbReference type="InterPro" id="IPR027417">
    <property type="entry name" value="P-loop_NTPase"/>
</dbReference>
<dbReference type="InterPro" id="IPR011545">
    <property type="entry name" value="DEAD/DEAH_box_helicase_dom"/>
</dbReference>
<dbReference type="InterPro" id="IPR014001">
    <property type="entry name" value="Helicase_ATP-bd"/>
</dbReference>
<feature type="non-terminal residue" evidence="7">
    <location>
        <position position="376"/>
    </location>
</feature>
<dbReference type="PANTHER" id="PTHR18934">
    <property type="entry name" value="ATP-DEPENDENT RNA HELICASE"/>
    <property type="match status" value="1"/>
</dbReference>
<sequence>MAGLANREPSSNLREAFHNSQLVLNKPPIQDLLLEITNNWQKPNLCLLLSLFSKAKVCIENLSVYLFQGSRLSPPPPLLQLIFEEKARGEGLGLSETEAGDCEALTPETAGEGTRGEMLNITDQLVPGSPYFLEDSLSEDEEEEEDAEEGENEGSEQCGKEVNGEEIAVESVDEEADSVNEEVLEQPLEFRSQPLSVAASECEEDHTSPHTPSSISSSSSMSLPYSLSSKPPTPSPFASPQSERRQCVDLPISAHRRKLLDLIEEHRVVCVEGETGCGKSTRVPQYILEHSLSQSPPRPCQILVTQPRRMAAVKLAERVANERGERVGHTVGYCVGGDRTNFSGAAITYCTTGYFLQTLVHNPDTVSRYTHIILDE</sequence>
<evidence type="ECO:0000313" key="7">
    <source>
        <dbReference type="EMBL" id="CAI8053186.1"/>
    </source>
</evidence>
<dbReference type="PANTHER" id="PTHR18934:SF99">
    <property type="entry name" value="ATP-DEPENDENT RNA HELICASE DHX37-RELATED"/>
    <property type="match status" value="1"/>
</dbReference>
<feature type="compositionally biased region" description="Low complexity" evidence="5">
    <location>
        <begin position="209"/>
        <end position="230"/>
    </location>
</feature>
<evidence type="ECO:0000256" key="2">
    <source>
        <dbReference type="ARBA" id="ARBA00022801"/>
    </source>
</evidence>
<evidence type="ECO:0000256" key="4">
    <source>
        <dbReference type="ARBA" id="ARBA00022840"/>
    </source>
</evidence>
<name>A0AA35XI40_GEOBA</name>
<reference evidence="7" key="1">
    <citation type="submission" date="2023-03" db="EMBL/GenBank/DDBJ databases">
        <authorList>
            <person name="Steffen K."/>
            <person name="Cardenas P."/>
        </authorList>
    </citation>
    <scope>NUCLEOTIDE SEQUENCE</scope>
</reference>
<organism evidence="7 8">
    <name type="scientific">Geodia barretti</name>
    <name type="common">Barrett's horny sponge</name>
    <dbReference type="NCBI Taxonomy" id="519541"/>
    <lineage>
        <taxon>Eukaryota</taxon>
        <taxon>Metazoa</taxon>
        <taxon>Porifera</taxon>
        <taxon>Demospongiae</taxon>
        <taxon>Heteroscleromorpha</taxon>
        <taxon>Tetractinellida</taxon>
        <taxon>Astrophorina</taxon>
        <taxon>Geodiidae</taxon>
        <taxon>Geodia</taxon>
    </lineage>
</organism>
<feature type="compositionally biased region" description="Acidic residues" evidence="5">
    <location>
        <begin position="136"/>
        <end position="154"/>
    </location>
</feature>
<protein>
    <submittedName>
        <fullName evidence="7">ATP-dependent RNA helicase DHX57</fullName>
    </submittedName>
</protein>
<dbReference type="PROSITE" id="PS51192">
    <property type="entry name" value="HELICASE_ATP_BIND_1"/>
    <property type="match status" value="1"/>
</dbReference>
<dbReference type="CDD" id="cd17917">
    <property type="entry name" value="DEXHc_RHA-like"/>
    <property type="match status" value="1"/>
</dbReference>
<gene>
    <name evidence="7" type="ORF">GBAR_LOCUS29091</name>
</gene>